<dbReference type="CDD" id="cd00567">
    <property type="entry name" value="ACAD"/>
    <property type="match status" value="1"/>
</dbReference>
<dbReference type="InterPro" id="IPR036250">
    <property type="entry name" value="AcylCo_DH-like_C"/>
</dbReference>
<dbReference type="InterPro" id="IPR009075">
    <property type="entry name" value="AcylCo_DH/oxidase_C"/>
</dbReference>
<keyword evidence="4 5" id="KW-0560">Oxidoreductase</keyword>
<comment type="similarity">
    <text evidence="1 5">Belongs to the acyl-CoA dehydrogenase family.</text>
</comment>
<keyword evidence="10" id="KW-1185">Reference proteome</keyword>
<dbReference type="InterPro" id="IPR046373">
    <property type="entry name" value="Acyl-CoA_Oxase/DH_mid-dom_sf"/>
</dbReference>
<dbReference type="InterPro" id="IPR009100">
    <property type="entry name" value="AcylCoA_DH/oxidase_NM_dom_sf"/>
</dbReference>
<proteinExistence type="inferred from homology"/>
<dbReference type="PANTHER" id="PTHR48083">
    <property type="entry name" value="MEDIUM-CHAIN SPECIFIC ACYL-COA DEHYDROGENASE, MITOCHONDRIAL-RELATED"/>
    <property type="match status" value="1"/>
</dbReference>
<evidence type="ECO:0000313" key="9">
    <source>
        <dbReference type="EMBL" id="MDT0470691.1"/>
    </source>
</evidence>
<gene>
    <name evidence="9" type="ORF">RM863_00865</name>
</gene>
<comment type="caution">
    <text evidence="9">The sequence shown here is derived from an EMBL/GenBank/DDBJ whole genome shotgun (WGS) entry which is preliminary data.</text>
</comment>
<dbReference type="PANTHER" id="PTHR48083:SF2">
    <property type="entry name" value="MEDIUM-CHAIN SPECIFIC ACYL-COA DEHYDROGENASE, MITOCHONDRIAL"/>
    <property type="match status" value="1"/>
</dbReference>
<dbReference type="Pfam" id="PF02770">
    <property type="entry name" value="Acyl-CoA_dh_M"/>
    <property type="match status" value="1"/>
</dbReference>
<dbReference type="Proteomes" id="UP001180489">
    <property type="component" value="Unassembled WGS sequence"/>
</dbReference>
<feature type="compositionally biased region" description="Pro residues" evidence="6">
    <location>
        <begin position="9"/>
        <end position="18"/>
    </location>
</feature>
<keyword evidence="3 5" id="KW-0274">FAD</keyword>
<evidence type="ECO:0000256" key="3">
    <source>
        <dbReference type="ARBA" id="ARBA00022827"/>
    </source>
</evidence>
<reference evidence="9" key="1">
    <citation type="submission" date="2024-05" db="EMBL/GenBank/DDBJ databases">
        <title>30 novel species of actinomycetes from the DSMZ collection.</title>
        <authorList>
            <person name="Nouioui I."/>
        </authorList>
    </citation>
    <scope>NUCLEOTIDE SEQUENCE</scope>
    <source>
        <strain evidence="9">DSM 41014</strain>
    </source>
</reference>
<dbReference type="SUPFAM" id="SSF56645">
    <property type="entry name" value="Acyl-CoA dehydrogenase NM domain-like"/>
    <property type="match status" value="1"/>
</dbReference>
<feature type="domain" description="Acyl-CoA dehydrogenase/oxidase C-terminal" evidence="7">
    <location>
        <begin position="252"/>
        <end position="389"/>
    </location>
</feature>
<evidence type="ECO:0000256" key="4">
    <source>
        <dbReference type="ARBA" id="ARBA00023002"/>
    </source>
</evidence>
<evidence type="ECO:0000256" key="1">
    <source>
        <dbReference type="ARBA" id="ARBA00009347"/>
    </source>
</evidence>
<dbReference type="Pfam" id="PF00441">
    <property type="entry name" value="Acyl-CoA_dh_1"/>
    <property type="match status" value="1"/>
</dbReference>
<dbReference type="InterPro" id="IPR006091">
    <property type="entry name" value="Acyl-CoA_Oxase/DH_mid-dom"/>
</dbReference>
<feature type="domain" description="Acyl-CoA oxidase/dehydrogenase middle" evidence="8">
    <location>
        <begin position="137"/>
        <end position="232"/>
    </location>
</feature>
<dbReference type="SUPFAM" id="SSF47203">
    <property type="entry name" value="Acyl-CoA dehydrogenase C-terminal domain-like"/>
    <property type="match status" value="1"/>
</dbReference>
<evidence type="ECO:0000259" key="8">
    <source>
        <dbReference type="Pfam" id="PF02770"/>
    </source>
</evidence>
<dbReference type="EMBL" id="JAVRFF010000001">
    <property type="protein sequence ID" value="MDT0470691.1"/>
    <property type="molecule type" value="Genomic_DNA"/>
</dbReference>
<keyword evidence="2 5" id="KW-0285">Flavoprotein</keyword>
<dbReference type="Gene3D" id="1.20.140.10">
    <property type="entry name" value="Butyryl-CoA Dehydrogenase, subunit A, domain 3"/>
    <property type="match status" value="1"/>
</dbReference>
<organism evidence="9 10">
    <name type="scientific">Streptomyces hintoniae</name>
    <dbReference type="NCBI Taxonomy" id="3075521"/>
    <lineage>
        <taxon>Bacteria</taxon>
        <taxon>Bacillati</taxon>
        <taxon>Actinomycetota</taxon>
        <taxon>Actinomycetes</taxon>
        <taxon>Kitasatosporales</taxon>
        <taxon>Streptomycetaceae</taxon>
        <taxon>Streptomyces</taxon>
    </lineage>
</organism>
<name>A0ABU2UBS0_9ACTN</name>
<evidence type="ECO:0000256" key="6">
    <source>
        <dbReference type="SAM" id="MobiDB-lite"/>
    </source>
</evidence>
<evidence type="ECO:0000313" key="10">
    <source>
        <dbReference type="Proteomes" id="UP001180489"/>
    </source>
</evidence>
<comment type="cofactor">
    <cofactor evidence="5">
        <name>FAD</name>
        <dbReference type="ChEBI" id="CHEBI:57692"/>
    </cofactor>
</comment>
<dbReference type="Gene3D" id="2.40.110.10">
    <property type="entry name" value="Butyryl-CoA Dehydrogenase, subunit A, domain 2"/>
    <property type="match status" value="1"/>
</dbReference>
<accession>A0ABU2UBS0</accession>
<dbReference type="RefSeq" id="WP_311633765.1">
    <property type="nucleotide sequence ID" value="NZ_JAVRFF010000001.1"/>
</dbReference>
<feature type="region of interest" description="Disordered" evidence="6">
    <location>
        <begin position="1"/>
        <end position="30"/>
    </location>
</feature>
<protein>
    <submittedName>
        <fullName evidence="9">Acyl-CoA dehydrogenase</fullName>
    </submittedName>
</protein>
<dbReference type="InterPro" id="IPR050741">
    <property type="entry name" value="Acyl-CoA_dehydrogenase"/>
</dbReference>
<evidence type="ECO:0000259" key="7">
    <source>
        <dbReference type="Pfam" id="PF00441"/>
    </source>
</evidence>
<sequence>MSDTRYAPPDTPLAPADPPQDHAADPDLDPDFSALLRRTLGPLPPDADAAAVWRALGRDGVTAALYPTGRPGPPGAPPVDLARLGALLAALDARAENGVTLSVLVQTASALPLLAAAPGERCATTHAHLLTGAARVALAATDEGAPGSDLAALTTRVDVHDDHLTLHGGKRWITNAVGADHLLVLARQRPGRHFTSFRWVLVPADAPGVTATPADTPLLAGSGTGHLRFDAVRLTPDHLVGGAGRALASFARHMATERIAGAHWAVALTARVLRATRDRLEHREADGRPLWQNPVIRRDFAACLVRVTQLRALLDTVTERVTADRDLAWAGLLKAAVGQEADAVLSRCADLQGADGLAEGGAQRIRAEAAVLGLGGGATDLMLAQVADRADTFLDRLGPCP</sequence>
<evidence type="ECO:0000256" key="2">
    <source>
        <dbReference type="ARBA" id="ARBA00022630"/>
    </source>
</evidence>
<evidence type="ECO:0000256" key="5">
    <source>
        <dbReference type="RuleBase" id="RU362125"/>
    </source>
</evidence>